<feature type="domain" description="F-box" evidence="1">
    <location>
        <begin position="25"/>
        <end position="66"/>
    </location>
</feature>
<dbReference type="EMBL" id="CAKMRJ010002223">
    <property type="protein sequence ID" value="CAH1426956.1"/>
    <property type="molecule type" value="Genomic_DNA"/>
</dbReference>
<sequence>MAKTRSMTRNENDNASNKKRYETSWADINHDVLFFVMMQLRVVDFVEFSGVCKSWRSLALSNRSKFIASRPPISIRIFIDDDESDYCCYLKLGL</sequence>
<protein>
    <recommendedName>
        <fullName evidence="1">F-box domain-containing protein</fullName>
    </recommendedName>
</protein>
<proteinExistence type="predicted"/>
<dbReference type="Pfam" id="PF00646">
    <property type="entry name" value="F-box"/>
    <property type="match status" value="1"/>
</dbReference>
<dbReference type="AlphaFoldDB" id="A0AAU9MNA0"/>
<dbReference type="Proteomes" id="UP001157418">
    <property type="component" value="Unassembled WGS sequence"/>
</dbReference>
<comment type="caution">
    <text evidence="2">The sequence shown here is derived from an EMBL/GenBank/DDBJ whole genome shotgun (WGS) entry which is preliminary data.</text>
</comment>
<accession>A0AAU9MNA0</accession>
<organism evidence="2 3">
    <name type="scientific">Lactuca virosa</name>
    <dbReference type="NCBI Taxonomy" id="75947"/>
    <lineage>
        <taxon>Eukaryota</taxon>
        <taxon>Viridiplantae</taxon>
        <taxon>Streptophyta</taxon>
        <taxon>Embryophyta</taxon>
        <taxon>Tracheophyta</taxon>
        <taxon>Spermatophyta</taxon>
        <taxon>Magnoliopsida</taxon>
        <taxon>eudicotyledons</taxon>
        <taxon>Gunneridae</taxon>
        <taxon>Pentapetalae</taxon>
        <taxon>asterids</taxon>
        <taxon>campanulids</taxon>
        <taxon>Asterales</taxon>
        <taxon>Asteraceae</taxon>
        <taxon>Cichorioideae</taxon>
        <taxon>Cichorieae</taxon>
        <taxon>Lactucinae</taxon>
        <taxon>Lactuca</taxon>
    </lineage>
</organism>
<evidence type="ECO:0000313" key="2">
    <source>
        <dbReference type="EMBL" id="CAH1426956.1"/>
    </source>
</evidence>
<name>A0AAU9MNA0_9ASTR</name>
<dbReference type="PANTHER" id="PTHR45463">
    <property type="entry name" value="OS09G0392200 PROTEIN"/>
    <property type="match status" value="1"/>
</dbReference>
<dbReference type="SUPFAM" id="SSF81383">
    <property type="entry name" value="F-box domain"/>
    <property type="match status" value="1"/>
</dbReference>
<dbReference type="PANTHER" id="PTHR45463:SF8">
    <property type="entry name" value="OS09G0392200 PROTEIN"/>
    <property type="match status" value="1"/>
</dbReference>
<evidence type="ECO:0000259" key="1">
    <source>
        <dbReference type="Pfam" id="PF00646"/>
    </source>
</evidence>
<evidence type="ECO:0000313" key="3">
    <source>
        <dbReference type="Proteomes" id="UP001157418"/>
    </source>
</evidence>
<reference evidence="2 3" key="1">
    <citation type="submission" date="2022-01" db="EMBL/GenBank/DDBJ databases">
        <authorList>
            <person name="Xiong W."/>
            <person name="Schranz E."/>
        </authorList>
    </citation>
    <scope>NUCLEOTIDE SEQUENCE [LARGE SCALE GENOMIC DNA]</scope>
</reference>
<dbReference type="InterPro" id="IPR036047">
    <property type="entry name" value="F-box-like_dom_sf"/>
</dbReference>
<dbReference type="InterPro" id="IPR001810">
    <property type="entry name" value="F-box_dom"/>
</dbReference>
<dbReference type="Gene3D" id="1.20.1280.50">
    <property type="match status" value="1"/>
</dbReference>
<gene>
    <name evidence="2" type="ORF">LVIROSA_LOCUS14009</name>
</gene>
<keyword evidence="3" id="KW-1185">Reference proteome</keyword>